<protein>
    <recommendedName>
        <fullName evidence="4">DUF3185 family protein</fullName>
    </recommendedName>
</protein>
<evidence type="ECO:0000256" key="1">
    <source>
        <dbReference type="SAM" id="Phobius"/>
    </source>
</evidence>
<dbReference type="EMBL" id="AP014940">
    <property type="protein sequence ID" value="BAV95634.1"/>
    <property type="molecule type" value="Genomic_DNA"/>
</dbReference>
<dbReference type="Proteomes" id="UP000218824">
    <property type="component" value="Chromosome"/>
</dbReference>
<proteinExistence type="predicted"/>
<organism evidence="2 3">
    <name type="scientific">Lysobacter enzymogenes</name>
    <dbReference type="NCBI Taxonomy" id="69"/>
    <lineage>
        <taxon>Bacteria</taxon>
        <taxon>Pseudomonadati</taxon>
        <taxon>Pseudomonadota</taxon>
        <taxon>Gammaproteobacteria</taxon>
        <taxon>Lysobacterales</taxon>
        <taxon>Lysobacteraceae</taxon>
        <taxon>Lysobacter</taxon>
    </lineage>
</organism>
<dbReference type="KEGG" id="lem:LEN_0147"/>
<keyword evidence="1" id="KW-0812">Transmembrane</keyword>
<sequence length="68" mass="6945">MEKLLIGLIGLLLIGLGVRAIVTQRTDVEIGDTDSSDSGSITLRGWAAILIGVLGVVAGVGVIAKFVL</sequence>
<reference evidence="2 3" key="1">
    <citation type="journal article" date="2017" name="DNA Res.">
        <title>Complete genome sequence and expression profile of the commercial lytic enzyme producer Lysobacter enzymogenes M497-1.</title>
        <authorList>
            <person name="Takami H."/>
            <person name="Toyoda A."/>
            <person name="Uchiyama I."/>
            <person name="Itoh T."/>
            <person name="Takaki Y."/>
            <person name="Arai W."/>
            <person name="Nishi S."/>
            <person name="Kawai M."/>
            <person name="Shinya K."/>
            <person name="Ikeda H."/>
        </authorList>
    </citation>
    <scope>NUCLEOTIDE SEQUENCE [LARGE SCALE GENOMIC DNA]</scope>
    <source>
        <strain evidence="2 3">M497-1</strain>
    </source>
</reference>
<evidence type="ECO:0000313" key="2">
    <source>
        <dbReference type="EMBL" id="BAV95634.1"/>
    </source>
</evidence>
<evidence type="ECO:0000313" key="3">
    <source>
        <dbReference type="Proteomes" id="UP000218824"/>
    </source>
</evidence>
<feature type="transmembrane region" description="Helical" evidence="1">
    <location>
        <begin position="44"/>
        <end position="67"/>
    </location>
</feature>
<keyword evidence="1" id="KW-1133">Transmembrane helix</keyword>
<dbReference type="GeneID" id="83062087"/>
<gene>
    <name evidence="2" type="ORF">LEN_0147</name>
</gene>
<dbReference type="AlphaFoldDB" id="A0AAU9AHM9"/>
<evidence type="ECO:0008006" key="4">
    <source>
        <dbReference type="Google" id="ProtNLM"/>
    </source>
</evidence>
<keyword evidence="1" id="KW-0472">Membrane</keyword>
<accession>A0AAU9AHM9</accession>
<name>A0AAU9AHM9_LYSEN</name>
<dbReference type="RefSeq" id="WP_096376258.1">
    <property type="nucleotide sequence ID" value="NZ_AP014940.1"/>
</dbReference>